<dbReference type="GO" id="GO:0042565">
    <property type="term" value="C:RNA nuclear export complex"/>
    <property type="evidence" value="ECO:0007669"/>
    <property type="project" value="TreeGrafter"/>
</dbReference>
<evidence type="ECO:0000259" key="2">
    <source>
        <dbReference type="Pfam" id="PF19273"/>
    </source>
</evidence>
<gene>
    <name evidence="3" type="ORF">NDU88_012053</name>
</gene>
<dbReference type="InterPro" id="IPR045478">
    <property type="entry name" value="Exportin-5_C"/>
</dbReference>
<dbReference type="GO" id="GO:0005049">
    <property type="term" value="F:nuclear export signal receptor activity"/>
    <property type="evidence" value="ECO:0007669"/>
    <property type="project" value="InterPro"/>
</dbReference>
<name>A0AAV7QZ39_PLEWA</name>
<reference evidence="3" key="1">
    <citation type="journal article" date="2022" name="bioRxiv">
        <title>Sequencing and chromosome-scale assembly of the giantPleurodeles waltlgenome.</title>
        <authorList>
            <person name="Brown T."/>
            <person name="Elewa A."/>
            <person name="Iarovenko S."/>
            <person name="Subramanian E."/>
            <person name="Araus A.J."/>
            <person name="Petzold A."/>
            <person name="Susuki M."/>
            <person name="Suzuki K.-i.T."/>
            <person name="Hayashi T."/>
            <person name="Toyoda A."/>
            <person name="Oliveira C."/>
            <person name="Osipova E."/>
            <person name="Leigh N.D."/>
            <person name="Simon A."/>
            <person name="Yun M.H."/>
        </authorList>
    </citation>
    <scope>NUCLEOTIDE SEQUENCE</scope>
    <source>
        <strain evidence="3">20211129_DDA</strain>
        <tissue evidence="3">Liver</tissue>
    </source>
</reference>
<evidence type="ECO:0000313" key="3">
    <source>
        <dbReference type="EMBL" id="KAJ1145769.1"/>
    </source>
</evidence>
<dbReference type="GO" id="GO:0006405">
    <property type="term" value="P:RNA export from nucleus"/>
    <property type="evidence" value="ECO:0007669"/>
    <property type="project" value="TreeGrafter"/>
</dbReference>
<dbReference type="GO" id="GO:0005634">
    <property type="term" value="C:nucleus"/>
    <property type="evidence" value="ECO:0007669"/>
    <property type="project" value="TreeGrafter"/>
</dbReference>
<dbReference type="InterPro" id="IPR016024">
    <property type="entry name" value="ARM-type_fold"/>
</dbReference>
<dbReference type="PANTHER" id="PTHR11223:SF3">
    <property type="entry name" value="EXPORTIN-5"/>
    <property type="match status" value="1"/>
</dbReference>
<sequence>MLTEAVTLIMNPATSSQRRAEAQRFCDELKDMAVLRVPCSLKLSEKTENTHVRHYALKMLQHHVSVATIDVSTNEGMCFKDRIMGLILNGTKHILEEEACIKEALVSVVVQLIKCNWPHRWQYLLADLRGLCHKGGLQAELAMLILLRLAEGEGTTKGGTKMTGLAPDFHQYIPGLLDVVQSLLKDSADSYHVWKREQAPASQLQVLRRIITATINTMAQYVKVAPLDLITAQNFQLLDPLWCLLNDNDLQLEAAEGLLVVVNHVGKICNSKPLLTLFENVVIPYIFPFPGTATGEVLTERRYFFMKKRCQLLCTFGEQLCRTINSENVPSTFGKYLDSLLDFTLHSSQYLRFLTQRTWKKLFSHKHLSHNPMLLTVLPRYLLAARTNLMVVCFPSKNCSRSLEYCRFDFPTDDDFSIFFQSFREVQREVIGLACRLDPNTCFRMASKFLKHQLLLPVDSAPINSLTQNGFYCTSTDSYHQWEAVSFLINLIVENVSNNLQKWRLPVNDGIDLLQVLLSFKTKYPLILICAPLKICTLLPLLDFESEGLPQVLKKLLEGIEDIKDPKSQALKSGRRDACSCINRICRGKAQFLLPYFEMLFNHIKQLLCNELLQLTQMEKSTLIEAMVILINQFKDYHLQKDFLEELMAPVSSFWLSKEMRKIFADPETLVSYVCGDLKLTNTVVESDMNLNSSEIIHCVAIILGVLRWTCCPADMETAKTGGFVIGVMPNNKPICRNPCSEQILKLLDNVFVLIKTQNLLYFPELVSKMGNKLAEVLSLPSVQNTSSLDLPQPLLDIYDPPEYQTALERMQGFFCTLYCSCFSILGHGASSLNQDFFSINNLFTCLLESVFANLENIPDYRVLSMVRDFLKPLVDSCPPEYYRTLLSPIMRTFLPFIHTRLTRDWNTIEQKHLKKRKKTAFGNPEFLTVLPKQVMLLTEEAMELIIRCFVACKDENIVIVDDSFVTNFQTELPVIRDDCSVGADTTAVTIETDDVCIVSSEEEDDSICVAESDGDDCTCIDDAPISVLSAVNDIACCVSNRNSDANAIAAESNDAKKSTVGYSLPSVGAVSATESTIIICPLLDENADTNLRASESDEGEVAAEVPTLHQPTNTKHTELTTLGLCLLEDKDIRSAILDTSFSSLVWKHLVTYKVVIHLSWPLLKYANLEPLDADNVTYYFTMVLKGLKVHALDSFKGYAFDQLAFQMYKYLRPGYSDLYKVMRQIRGINLHDLDKFDQWILDTTIQKPDNELHHYFKGLIQGCTLKPFGKRNRNKDHINILLHHSMKLRKRVLAYIRSKNGKPSFTNPKKRRPLP</sequence>
<dbReference type="InterPro" id="IPR045065">
    <property type="entry name" value="XPO1/5"/>
</dbReference>
<dbReference type="InterPro" id="IPR013598">
    <property type="entry name" value="Exportin-1/Importin-b-like"/>
</dbReference>
<dbReference type="Proteomes" id="UP001066276">
    <property type="component" value="Chromosome 6"/>
</dbReference>
<dbReference type="Pfam" id="PF08389">
    <property type="entry name" value="Xpo1"/>
    <property type="match status" value="1"/>
</dbReference>
<dbReference type="PANTHER" id="PTHR11223">
    <property type="entry name" value="EXPORTIN 1/5"/>
    <property type="match status" value="1"/>
</dbReference>
<dbReference type="GO" id="GO:0005737">
    <property type="term" value="C:cytoplasm"/>
    <property type="evidence" value="ECO:0007669"/>
    <property type="project" value="TreeGrafter"/>
</dbReference>
<dbReference type="Pfam" id="PF19273">
    <property type="entry name" value="Exportin-5"/>
    <property type="match status" value="2"/>
</dbReference>
<dbReference type="GO" id="GO:0006611">
    <property type="term" value="P:protein export from nucleus"/>
    <property type="evidence" value="ECO:0007669"/>
    <property type="project" value="InterPro"/>
</dbReference>
<accession>A0AAV7QZ39</accession>
<dbReference type="Gene3D" id="1.25.10.10">
    <property type="entry name" value="Leucine-rich Repeat Variant"/>
    <property type="match status" value="2"/>
</dbReference>
<dbReference type="EMBL" id="JANPWB010000010">
    <property type="protein sequence ID" value="KAJ1145769.1"/>
    <property type="molecule type" value="Genomic_DNA"/>
</dbReference>
<evidence type="ECO:0000259" key="1">
    <source>
        <dbReference type="Pfam" id="PF08389"/>
    </source>
</evidence>
<comment type="caution">
    <text evidence="3">The sequence shown here is derived from an EMBL/GenBank/DDBJ whole genome shotgun (WGS) entry which is preliminary data.</text>
</comment>
<dbReference type="GO" id="GO:0003723">
    <property type="term" value="F:RNA binding"/>
    <property type="evidence" value="ECO:0007669"/>
    <property type="project" value="TreeGrafter"/>
</dbReference>
<dbReference type="SUPFAM" id="SSF48371">
    <property type="entry name" value="ARM repeat"/>
    <property type="match status" value="1"/>
</dbReference>
<proteinExistence type="predicted"/>
<dbReference type="InterPro" id="IPR011989">
    <property type="entry name" value="ARM-like"/>
</dbReference>
<feature type="domain" description="Exportin-5 C-terminal" evidence="2">
    <location>
        <begin position="300"/>
        <end position="949"/>
    </location>
</feature>
<evidence type="ECO:0008006" key="5">
    <source>
        <dbReference type="Google" id="ProtNLM"/>
    </source>
</evidence>
<feature type="domain" description="Exportin-1/Importin-beta-like" evidence="1">
    <location>
        <begin position="99"/>
        <end position="256"/>
    </location>
</feature>
<keyword evidence="4" id="KW-1185">Reference proteome</keyword>
<evidence type="ECO:0000313" key="4">
    <source>
        <dbReference type="Proteomes" id="UP001066276"/>
    </source>
</evidence>
<feature type="domain" description="Exportin-5 C-terminal" evidence="2">
    <location>
        <begin position="1111"/>
        <end position="1269"/>
    </location>
</feature>
<protein>
    <recommendedName>
        <fullName evidence="5">Exportin-5</fullName>
    </recommendedName>
</protein>
<organism evidence="3 4">
    <name type="scientific">Pleurodeles waltl</name>
    <name type="common">Iberian ribbed newt</name>
    <dbReference type="NCBI Taxonomy" id="8319"/>
    <lineage>
        <taxon>Eukaryota</taxon>
        <taxon>Metazoa</taxon>
        <taxon>Chordata</taxon>
        <taxon>Craniata</taxon>
        <taxon>Vertebrata</taxon>
        <taxon>Euteleostomi</taxon>
        <taxon>Amphibia</taxon>
        <taxon>Batrachia</taxon>
        <taxon>Caudata</taxon>
        <taxon>Salamandroidea</taxon>
        <taxon>Salamandridae</taxon>
        <taxon>Pleurodelinae</taxon>
        <taxon>Pleurodeles</taxon>
    </lineage>
</organism>